<dbReference type="PANTHER" id="PTHR12558">
    <property type="entry name" value="CELL DIVISION CYCLE 16,23,27"/>
    <property type="match status" value="1"/>
</dbReference>
<evidence type="ECO:0000313" key="5">
    <source>
        <dbReference type="Proteomes" id="UP000195667"/>
    </source>
</evidence>
<dbReference type="AlphaFoldDB" id="A0A1R4H0A1"/>
<feature type="compositionally biased region" description="Low complexity" evidence="2">
    <location>
        <begin position="50"/>
        <end position="64"/>
    </location>
</feature>
<dbReference type="OrthoDB" id="9766710at2"/>
<keyword evidence="1" id="KW-0802">TPR repeat</keyword>
<feature type="chain" id="PRO_5013204223" evidence="3">
    <location>
        <begin position="29"/>
        <end position="565"/>
    </location>
</feature>
<evidence type="ECO:0000256" key="3">
    <source>
        <dbReference type="SAM" id="SignalP"/>
    </source>
</evidence>
<keyword evidence="3" id="KW-0732">Signal</keyword>
<evidence type="ECO:0000256" key="1">
    <source>
        <dbReference type="PROSITE-ProRule" id="PRU00339"/>
    </source>
</evidence>
<evidence type="ECO:0000313" key="4">
    <source>
        <dbReference type="EMBL" id="SJM89673.1"/>
    </source>
</evidence>
<dbReference type="EMBL" id="FUKI01000022">
    <property type="protein sequence ID" value="SJM89673.1"/>
    <property type="molecule type" value="Genomic_DNA"/>
</dbReference>
<dbReference type="Gene3D" id="1.25.40.10">
    <property type="entry name" value="Tetratricopeptide repeat domain"/>
    <property type="match status" value="2"/>
</dbReference>
<dbReference type="PANTHER" id="PTHR12558:SF13">
    <property type="entry name" value="CELL DIVISION CYCLE PROTEIN 27 HOMOLOG"/>
    <property type="match status" value="1"/>
</dbReference>
<protein>
    <submittedName>
        <fullName evidence="4">Uncharacterized protein</fullName>
    </submittedName>
</protein>
<proteinExistence type="predicted"/>
<accession>A0A1R4H0A1</accession>
<dbReference type="SUPFAM" id="SSF48452">
    <property type="entry name" value="TPR-like"/>
    <property type="match status" value="3"/>
</dbReference>
<dbReference type="Pfam" id="PF13432">
    <property type="entry name" value="TPR_16"/>
    <property type="match status" value="3"/>
</dbReference>
<dbReference type="InterPro" id="IPR011990">
    <property type="entry name" value="TPR-like_helical_dom_sf"/>
</dbReference>
<feature type="repeat" description="TPR" evidence="1">
    <location>
        <begin position="348"/>
        <end position="381"/>
    </location>
</feature>
<gene>
    <name evidence="4" type="ORF">CRENPOLYSF1_1180004</name>
</gene>
<dbReference type="PROSITE" id="PS50005">
    <property type="entry name" value="TPR"/>
    <property type="match status" value="1"/>
</dbReference>
<evidence type="ECO:0000256" key="2">
    <source>
        <dbReference type="SAM" id="MobiDB-lite"/>
    </source>
</evidence>
<dbReference type="RefSeq" id="WP_087142223.1">
    <property type="nucleotide sequence ID" value="NZ_FUKI01000022.1"/>
</dbReference>
<feature type="region of interest" description="Disordered" evidence="2">
    <location>
        <begin position="45"/>
        <end position="64"/>
    </location>
</feature>
<sequence>MTNKLPLLYRGLSLAIISLLNISSYVNAANFDTLGSATQNSFDSMEQAASTQNNTSSSSILNSFQQSEADNKKDHYFVALNLLRRNKINEAQNKITDLLKKFPNEAQFYNLQALLETLRKDDVAAQKNYQKSIDLDKNNTAAHLGLAKLVLDGGDLNAAKDYADKALLINDKLTGAYLILADIAYKQKNTTDAEKILRSGYEKIKGDIEQEIQLINTLGKFYVVQKQPEKLLSLAEDMVKRHKNNQALALLASAQIANTQYDLAEQTLTQIIKKDSQDITHRLLLAKLLSNKAGKEQETLQLLDETVKIDAHNPQAAVYKTAYFIKLKRSPEALALADSIEKQFPALAIGKLLKGDVYLADKQMDKAIEHFRQAYKIEANTSVLFKLADIMQVQGKVTDAIALLNTESAKDNKNNALHFKLATLYQQQNNMSQAQLHYETILNQQADNALALNNLAWLYEQQNNPKALDLAKKAYVLAPDTPAIADTYGYILLKQGQLKEALVQLEKASSAAPKDNDIQYHLAEAYAANDRTQKAIDILETIAKSGQDFSEKNQAETLLNKLKAP</sequence>
<dbReference type="InterPro" id="IPR019734">
    <property type="entry name" value="TPR_rpt"/>
</dbReference>
<dbReference type="Pfam" id="PF14559">
    <property type="entry name" value="TPR_19"/>
    <property type="match status" value="1"/>
</dbReference>
<dbReference type="Proteomes" id="UP000195667">
    <property type="component" value="Unassembled WGS sequence"/>
</dbReference>
<keyword evidence="5" id="KW-1185">Reference proteome</keyword>
<reference evidence="5" key="1">
    <citation type="submission" date="2017-02" db="EMBL/GenBank/DDBJ databases">
        <authorList>
            <person name="Daims H."/>
        </authorList>
    </citation>
    <scope>NUCLEOTIDE SEQUENCE [LARGE SCALE GENOMIC DNA]</scope>
</reference>
<dbReference type="SMART" id="SM00028">
    <property type="entry name" value="TPR"/>
    <property type="match status" value="9"/>
</dbReference>
<organism evidence="4 5">
    <name type="scientific">Crenothrix polyspora</name>
    <dbReference type="NCBI Taxonomy" id="360316"/>
    <lineage>
        <taxon>Bacteria</taxon>
        <taxon>Pseudomonadati</taxon>
        <taxon>Pseudomonadota</taxon>
        <taxon>Gammaproteobacteria</taxon>
        <taxon>Methylococcales</taxon>
        <taxon>Crenotrichaceae</taxon>
        <taxon>Crenothrix</taxon>
    </lineage>
</organism>
<name>A0A1R4H0A1_9GAMM</name>
<feature type="signal peptide" evidence="3">
    <location>
        <begin position="1"/>
        <end position="28"/>
    </location>
</feature>